<accession>A0A9J5W336</accession>
<sequence length="62" mass="6971">FGRSLEKCSELYDNFFKPSKLLEERAAKGIPLSAPTFTSSPSRAHIKAHSKHNEITSFVSYI</sequence>
<name>A0A9J5W336_SOLCO</name>
<dbReference type="EMBL" id="JACXVP010000012">
    <property type="protein sequence ID" value="KAG5569716.1"/>
    <property type="molecule type" value="Genomic_DNA"/>
</dbReference>
<dbReference type="Proteomes" id="UP000824120">
    <property type="component" value="Chromosome 12"/>
</dbReference>
<protein>
    <submittedName>
        <fullName evidence="1">Uncharacterized protein</fullName>
    </submittedName>
</protein>
<evidence type="ECO:0000313" key="2">
    <source>
        <dbReference type="Proteomes" id="UP000824120"/>
    </source>
</evidence>
<reference evidence="1 2" key="1">
    <citation type="submission" date="2020-09" db="EMBL/GenBank/DDBJ databases">
        <title>De no assembly of potato wild relative species, Solanum commersonii.</title>
        <authorList>
            <person name="Cho K."/>
        </authorList>
    </citation>
    <scope>NUCLEOTIDE SEQUENCE [LARGE SCALE GENOMIC DNA]</scope>
    <source>
        <strain evidence="1">LZ3.2</strain>
        <tissue evidence="1">Leaf</tissue>
    </source>
</reference>
<organism evidence="1 2">
    <name type="scientific">Solanum commersonii</name>
    <name type="common">Commerson's wild potato</name>
    <name type="synonym">Commerson's nightshade</name>
    <dbReference type="NCBI Taxonomy" id="4109"/>
    <lineage>
        <taxon>Eukaryota</taxon>
        <taxon>Viridiplantae</taxon>
        <taxon>Streptophyta</taxon>
        <taxon>Embryophyta</taxon>
        <taxon>Tracheophyta</taxon>
        <taxon>Spermatophyta</taxon>
        <taxon>Magnoliopsida</taxon>
        <taxon>eudicotyledons</taxon>
        <taxon>Gunneridae</taxon>
        <taxon>Pentapetalae</taxon>
        <taxon>asterids</taxon>
        <taxon>lamiids</taxon>
        <taxon>Solanales</taxon>
        <taxon>Solanaceae</taxon>
        <taxon>Solanoideae</taxon>
        <taxon>Solaneae</taxon>
        <taxon>Solanum</taxon>
    </lineage>
</organism>
<proteinExistence type="predicted"/>
<gene>
    <name evidence="1" type="ORF">H5410_059482</name>
</gene>
<dbReference type="OrthoDB" id="2018133at2759"/>
<dbReference type="AlphaFoldDB" id="A0A9J5W336"/>
<comment type="caution">
    <text evidence="1">The sequence shown here is derived from an EMBL/GenBank/DDBJ whole genome shotgun (WGS) entry which is preliminary data.</text>
</comment>
<feature type="non-terminal residue" evidence="1">
    <location>
        <position position="62"/>
    </location>
</feature>
<keyword evidence="2" id="KW-1185">Reference proteome</keyword>
<evidence type="ECO:0000313" key="1">
    <source>
        <dbReference type="EMBL" id="KAG5569716.1"/>
    </source>
</evidence>